<feature type="region of interest" description="Disordered" evidence="1">
    <location>
        <begin position="81"/>
        <end position="171"/>
    </location>
</feature>
<reference evidence="2 3" key="1">
    <citation type="submission" date="2023-09" db="EMBL/GenBank/DDBJ databases">
        <title>Pangenome analysis of Batrachochytrium dendrobatidis and related Chytrids.</title>
        <authorList>
            <person name="Yacoub M.N."/>
            <person name="Stajich J.E."/>
            <person name="James T.Y."/>
        </authorList>
    </citation>
    <scope>NUCLEOTIDE SEQUENCE [LARGE SCALE GENOMIC DNA]</scope>
    <source>
        <strain evidence="2 3">JEL0888</strain>
    </source>
</reference>
<organism evidence="2 3">
    <name type="scientific">Polyrhizophydium stewartii</name>
    <dbReference type="NCBI Taxonomy" id="2732419"/>
    <lineage>
        <taxon>Eukaryota</taxon>
        <taxon>Fungi</taxon>
        <taxon>Fungi incertae sedis</taxon>
        <taxon>Chytridiomycota</taxon>
        <taxon>Chytridiomycota incertae sedis</taxon>
        <taxon>Chytridiomycetes</taxon>
        <taxon>Rhizophydiales</taxon>
        <taxon>Rhizophydiales incertae sedis</taxon>
        <taxon>Polyrhizophydium</taxon>
    </lineage>
</organism>
<protein>
    <submittedName>
        <fullName evidence="2">Uncharacterized protein</fullName>
    </submittedName>
</protein>
<comment type="caution">
    <text evidence="2">The sequence shown here is derived from an EMBL/GenBank/DDBJ whole genome shotgun (WGS) entry which is preliminary data.</text>
</comment>
<dbReference type="EMBL" id="JADGIZ020000001">
    <property type="protein sequence ID" value="KAL2919986.1"/>
    <property type="molecule type" value="Genomic_DNA"/>
</dbReference>
<name>A0ABR4NKD1_9FUNG</name>
<sequence length="193" mass="20034">MDPSFAPASPRSTRSSFYSLIECGSSLFVPAPASRRDLSPTPSMFNLPYISSKPASADPGVCAMCGSHLAAANPPGGAGMYPPAPLPGMHTNSTSKLHSVHRRASRSNSERPSLSGPSPLAQSMVAAHSSDGDGIKMSSDMNPSSLVSVAETDSDAASDLAPPNSSTSSLIGVRERLQSWWSRRAETVPAPIP</sequence>
<proteinExistence type="predicted"/>
<evidence type="ECO:0000256" key="1">
    <source>
        <dbReference type="SAM" id="MobiDB-lite"/>
    </source>
</evidence>
<evidence type="ECO:0000313" key="3">
    <source>
        <dbReference type="Proteomes" id="UP001527925"/>
    </source>
</evidence>
<keyword evidence="3" id="KW-1185">Reference proteome</keyword>
<gene>
    <name evidence="2" type="ORF">HK105_200052</name>
</gene>
<feature type="compositionally biased region" description="Polar residues" evidence="1">
    <location>
        <begin position="106"/>
        <end position="116"/>
    </location>
</feature>
<evidence type="ECO:0000313" key="2">
    <source>
        <dbReference type="EMBL" id="KAL2919986.1"/>
    </source>
</evidence>
<dbReference type="Proteomes" id="UP001527925">
    <property type="component" value="Unassembled WGS sequence"/>
</dbReference>
<accession>A0ABR4NKD1</accession>